<protein>
    <submittedName>
        <fullName evidence="2">Helix-turn-helix transcriptional regulator</fullName>
    </submittedName>
</protein>
<comment type="caution">
    <text evidence="2">The sequence shown here is derived from an EMBL/GenBank/DDBJ whole genome shotgun (WGS) entry which is preliminary data.</text>
</comment>
<dbReference type="Gene3D" id="1.10.10.10">
    <property type="entry name" value="Winged helix-like DNA-binding domain superfamily/Winged helix DNA-binding domain"/>
    <property type="match status" value="1"/>
</dbReference>
<dbReference type="InterPro" id="IPR035965">
    <property type="entry name" value="PAS-like_dom_sf"/>
</dbReference>
<dbReference type="Gene3D" id="3.30.450.20">
    <property type="entry name" value="PAS domain"/>
    <property type="match status" value="1"/>
</dbReference>
<gene>
    <name evidence="2" type="ORF">BIT28_25600</name>
</gene>
<accession>A0A1Q9GFI0</accession>
<evidence type="ECO:0000313" key="2">
    <source>
        <dbReference type="EMBL" id="OLQ73196.1"/>
    </source>
</evidence>
<dbReference type="InterPro" id="IPR000792">
    <property type="entry name" value="Tscrpt_reg_LuxR_C"/>
</dbReference>
<dbReference type="OrthoDB" id="9016132at2"/>
<dbReference type="GO" id="GO:0006355">
    <property type="term" value="P:regulation of DNA-templated transcription"/>
    <property type="evidence" value="ECO:0007669"/>
    <property type="project" value="InterPro"/>
</dbReference>
<feature type="domain" description="HTH luxR-type" evidence="1">
    <location>
        <begin position="151"/>
        <end position="216"/>
    </location>
</feature>
<keyword evidence="3" id="KW-1185">Reference proteome</keyword>
<evidence type="ECO:0000259" key="1">
    <source>
        <dbReference type="PROSITE" id="PS50043"/>
    </source>
</evidence>
<dbReference type="SUPFAM" id="SSF46894">
    <property type="entry name" value="C-terminal effector domain of the bipartite response regulators"/>
    <property type="match status" value="1"/>
</dbReference>
<name>A0A1Q9GFI0_9GAMM</name>
<dbReference type="GO" id="GO:0003677">
    <property type="term" value="F:DNA binding"/>
    <property type="evidence" value="ECO:0007669"/>
    <property type="project" value="InterPro"/>
</dbReference>
<dbReference type="CDD" id="cd06170">
    <property type="entry name" value="LuxR_C_like"/>
    <property type="match status" value="1"/>
</dbReference>
<dbReference type="EMBL" id="MJIL01000088">
    <property type="protein sequence ID" value="OLQ73196.1"/>
    <property type="molecule type" value="Genomic_DNA"/>
</dbReference>
<dbReference type="RefSeq" id="WP_075766663.1">
    <property type="nucleotide sequence ID" value="NZ_MJIL01000088.1"/>
</dbReference>
<proteinExistence type="predicted"/>
<organism evidence="2 3">
    <name type="scientific">Photobacterium proteolyticum</name>
    <dbReference type="NCBI Taxonomy" id="1903952"/>
    <lineage>
        <taxon>Bacteria</taxon>
        <taxon>Pseudomonadati</taxon>
        <taxon>Pseudomonadota</taxon>
        <taxon>Gammaproteobacteria</taxon>
        <taxon>Vibrionales</taxon>
        <taxon>Vibrionaceae</taxon>
        <taxon>Photobacterium</taxon>
    </lineage>
</organism>
<evidence type="ECO:0000313" key="3">
    <source>
        <dbReference type="Proteomes" id="UP000186905"/>
    </source>
</evidence>
<dbReference type="Pfam" id="PF08448">
    <property type="entry name" value="PAS_4"/>
    <property type="match status" value="1"/>
</dbReference>
<dbReference type="AlphaFoldDB" id="A0A1Q9GFI0"/>
<dbReference type="PROSITE" id="PS50043">
    <property type="entry name" value="HTH_LUXR_2"/>
    <property type="match status" value="1"/>
</dbReference>
<dbReference type="InterPro" id="IPR036388">
    <property type="entry name" value="WH-like_DNA-bd_sf"/>
</dbReference>
<dbReference type="Proteomes" id="UP000186905">
    <property type="component" value="Unassembled WGS sequence"/>
</dbReference>
<sequence>MKDKVDPSLLHIFNQLPGCWGCKDKDSVFIYANEEYGKIIGVDHHLDCIGRTDFDMPSPTVECADSFREQDNLVISTGNRMRVLDIHPYSDGSWRAHLFTKTPWKDEQNEVVGTIFSGVELKDTAILEVGHWICRAAGLSNKEQTSFSLDLHNQAVSLNTRESEVLFLLLYGKKPQYIAKVLNVSVKTVENYVVRLREKFNANSKGELLDLALDLGFGSHIPESMLKRQLSVILKE</sequence>
<dbReference type="Pfam" id="PF00196">
    <property type="entry name" value="GerE"/>
    <property type="match status" value="1"/>
</dbReference>
<dbReference type="PRINTS" id="PR00038">
    <property type="entry name" value="HTHLUXR"/>
</dbReference>
<dbReference type="InterPro" id="IPR013656">
    <property type="entry name" value="PAS_4"/>
</dbReference>
<reference evidence="2 3" key="1">
    <citation type="submission" date="2016-09" db="EMBL/GenBank/DDBJ databases">
        <title>Photobacterium proteolyticum sp. nov. a protease producing bacterium isolated from ocean sediments of Laizhou Bay.</title>
        <authorList>
            <person name="Li Y."/>
        </authorList>
    </citation>
    <scope>NUCLEOTIDE SEQUENCE [LARGE SCALE GENOMIC DNA]</scope>
    <source>
        <strain evidence="2 3">13-12</strain>
    </source>
</reference>
<dbReference type="SMART" id="SM00421">
    <property type="entry name" value="HTH_LUXR"/>
    <property type="match status" value="1"/>
</dbReference>
<dbReference type="STRING" id="1903952.BIT28_25600"/>
<dbReference type="SUPFAM" id="SSF55785">
    <property type="entry name" value="PYP-like sensor domain (PAS domain)"/>
    <property type="match status" value="1"/>
</dbReference>
<dbReference type="InterPro" id="IPR016032">
    <property type="entry name" value="Sig_transdc_resp-reg_C-effctor"/>
</dbReference>